<dbReference type="Proteomes" id="UP001500426">
    <property type="component" value="Unassembled WGS sequence"/>
</dbReference>
<feature type="transmembrane region" description="Helical" evidence="1">
    <location>
        <begin position="30"/>
        <end position="49"/>
    </location>
</feature>
<dbReference type="Pfam" id="PF14317">
    <property type="entry name" value="YcxB"/>
    <property type="match status" value="1"/>
</dbReference>
<dbReference type="EMBL" id="BAABCS010000003">
    <property type="protein sequence ID" value="GAA4041735.1"/>
    <property type="molecule type" value="Genomic_DNA"/>
</dbReference>
<accession>A0ABP7UF63</accession>
<feature type="transmembrane region" description="Helical" evidence="1">
    <location>
        <begin position="55"/>
        <end position="73"/>
    </location>
</feature>
<proteinExistence type="predicted"/>
<dbReference type="InterPro" id="IPR025588">
    <property type="entry name" value="YcxB-like_C"/>
</dbReference>
<name>A0ABP7UF63_9FLAO</name>
<keyword evidence="1" id="KW-0812">Transmembrane</keyword>
<gene>
    <name evidence="3" type="ORF">GCM10022388_03000</name>
</gene>
<keyword evidence="1" id="KW-0472">Membrane</keyword>
<evidence type="ECO:0000259" key="2">
    <source>
        <dbReference type="Pfam" id="PF14317"/>
    </source>
</evidence>
<dbReference type="RefSeq" id="WP_345089627.1">
    <property type="nucleotide sequence ID" value="NZ_BAABCS010000003.1"/>
</dbReference>
<keyword evidence="4" id="KW-1185">Reference proteome</keyword>
<keyword evidence="1" id="KW-1133">Transmembrane helix</keyword>
<sequence length="162" mass="19220">MNFKIDFKASKEYYEEAYDEMISSYKLKKWEPIFALLLVVFGIVIYFIINNKKLKFLPFIFILLGFYELIKFYNEKKKWINSRLKSKIQGENIKIEFYDDYLIHSGPFSNGQIKWNGLNNIQETSKGIILKLESGTSIYVSKANFKMPNEIDFILSKKYNSL</sequence>
<protein>
    <recommendedName>
        <fullName evidence="2">YcxB-like C-terminal domain-containing protein</fullName>
    </recommendedName>
</protein>
<evidence type="ECO:0000313" key="3">
    <source>
        <dbReference type="EMBL" id="GAA4041735.1"/>
    </source>
</evidence>
<evidence type="ECO:0000256" key="1">
    <source>
        <dbReference type="SAM" id="Phobius"/>
    </source>
</evidence>
<comment type="caution">
    <text evidence="3">The sequence shown here is derived from an EMBL/GenBank/DDBJ whole genome shotgun (WGS) entry which is preliminary data.</text>
</comment>
<feature type="domain" description="YcxB-like C-terminal" evidence="2">
    <location>
        <begin position="97"/>
        <end position="150"/>
    </location>
</feature>
<evidence type="ECO:0000313" key="4">
    <source>
        <dbReference type="Proteomes" id="UP001500426"/>
    </source>
</evidence>
<reference evidence="4" key="1">
    <citation type="journal article" date="2019" name="Int. J. Syst. Evol. Microbiol.">
        <title>The Global Catalogue of Microorganisms (GCM) 10K type strain sequencing project: providing services to taxonomists for standard genome sequencing and annotation.</title>
        <authorList>
            <consortium name="The Broad Institute Genomics Platform"/>
            <consortium name="The Broad Institute Genome Sequencing Center for Infectious Disease"/>
            <person name="Wu L."/>
            <person name="Ma J."/>
        </authorList>
    </citation>
    <scope>NUCLEOTIDE SEQUENCE [LARGE SCALE GENOMIC DNA]</scope>
    <source>
        <strain evidence="4">JCM 17068</strain>
    </source>
</reference>
<organism evidence="3 4">
    <name type="scientific">Flavobacterium chungnamense</name>
    <dbReference type="NCBI Taxonomy" id="706182"/>
    <lineage>
        <taxon>Bacteria</taxon>
        <taxon>Pseudomonadati</taxon>
        <taxon>Bacteroidota</taxon>
        <taxon>Flavobacteriia</taxon>
        <taxon>Flavobacteriales</taxon>
        <taxon>Flavobacteriaceae</taxon>
        <taxon>Flavobacterium</taxon>
    </lineage>
</organism>